<keyword evidence="2" id="KW-0808">Transferase</keyword>
<dbReference type="GO" id="GO:0004364">
    <property type="term" value="F:glutathione transferase activity"/>
    <property type="evidence" value="ECO:0007669"/>
    <property type="project" value="InterPro"/>
</dbReference>
<keyword evidence="3" id="KW-1185">Reference proteome</keyword>
<comment type="caution">
    <text evidence="2">The sequence shown here is derived from an EMBL/GenBank/DDBJ whole genome shotgun (WGS) entry which is preliminary data.</text>
</comment>
<dbReference type="OrthoDB" id="1157989at2759"/>
<evidence type="ECO:0000313" key="2">
    <source>
        <dbReference type="EMBL" id="PON31208.1"/>
    </source>
</evidence>
<protein>
    <submittedName>
        <fullName evidence="2">Glutathione S-transferase, C-terminal-like</fullName>
    </submittedName>
</protein>
<organism evidence="2 3">
    <name type="scientific">Parasponia andersonii</name>
    <name type="common">Sponia andersonii</name>
    <dbReference type="NCBI Taxonomy" id="3476"/>
    <lineage>
        <taxon>Eukaryota</taxon>
        <taxon>Viridiplantae</taxon>
        <taxon>Streptophyta</taxon>
        <taxon>Embryophyta</taxon>
        <taxon>Tracheophyta</taxon>
        <taxon>Spermatophyta</taxon>
        <taxon>Magnoliopsida</taxon>
        <taxon>eudicotyledons</taxon>
        <taxon>Gunneridae</taxon>
        <taxon>Pentapetalae</taxon>
        <taxon>rosids</taxon>
        <taxon>fabids</taxon>
        <taxon>Rosales</taxon>
        <taxon>Cannabaceae</taxon>
        <taxon>Parasponia</taxon>
    </lineage>
</organism>
<dbReference type="Gene3D" id="1.20.1050.10">
    <property type="match status" value="1"/>
</dbReference>
<dbReference type="EMBL" id="JXTB01001287">
    <property type="protein sequence ID" value="PON31208.1"/>
    <property type="molecule type" value="Genomic_DNA"/>
</dbReference>
<feature type="domain" description="GST C-terminal" evidence="1">
    <location>
        <begin position="1"/>
        <end position="116"/>
    </location>
</feature>
<dbReference type="AlphaFoldDB" id="A0A2P5A3T6"/>
<dbReference type="Proteomes" id="UP000237105">
    <property type="component" value="Unassembled WGS sequence"/>
</dbReference>
<dbReference type="CDD" id="cd03185">
    <property type="entry name" value="GST_C_Tau"/>
    <property type="match status" value="1"/>
</dbReference>
<reference evidence="3" key="1">
    <citation type="submission" date="2016-06" db="EMBL/GenBank/DDBJ databases">
        <title>Parallel loss of symbiosis genes in relatives of nitrogen-fixing non-legume Parasponia.</title>
        <authorList>
            <person name="Van Velzen R."/>
            <person name="Holmer R."/>
            <person name="Bu F."/>
            <person name="Rutten L."/>
            <person name="Van Zeijl A."/>
            <person name="Liu W."/>
            <person name="Santuari L."/>
            <person name="Cao Q."/>
            <person name="Sharma T."/>
            <person name="Shen D."/>
            <person name="Roswanjaya Y."/>
            <person name="Wardhani T."/>
            <person name="Kalhor M.S."/>
            <person name="Jansen J."/>
            <person name="Van den Hoogen J."/>
            <person name="Gungor B."/>
            <person name="Hartog M."/>
            <person name="Hontelez J."/>
            <person name="Verver J."/>
            <person name="Yang W.-C."/>
            <person name="Schijlen E."/>
            <person name="Repin R."/>
            <person name="Schilthuizen M."/>
            <person name="Schranz E."/>
            <person name="Heidstra R."/>
            <person name="Miyata K."/>
            <person name="Fedorova E."/>
            <person name="Kohlen W."/>
            <person name="Bisseling T."/>
            <person name="Smit S."/>
            <person name="Geurts R."/>
        </authorList>
    </citation>
    <scope>NUCLEOTIDE SEQUENCE [LARGE SCALE GENOMIC DNA]</scope>
    <source>
        <strain evidence="3">cv. WU1-14</strain>
    </source>
</reference>
<dbReference type="PROSITE" id="PS50405">
    <property type="entry name" value="GST_CTER"/>
    <property type="match status" value="1"/>
</dbReference>
<dbReference type="InterPro" id="IPR045074">
    <property type="entry name" value="GST_C_Tau"/>
</dbReference>
<name>A0A2P5A3T6_PARAD</name>
<proteinExistence type="predicted"/>
<accession>A0A2P5A3T6</accession>
<dbReference type="GO" id="GO:0006749">
    <property type="term" value="P:glutathione metabolic process"/>
    <property type="evidence" value="ECO:0007669"/>
    <property type="project" value="InterPro"/>
</dbReference>
<dbReference type="STRING" id="3476.A0A2P5A3T6"/>
<sequence length="126" mass="14278">FSDTMMTVIKTDGEAHEKALNQVYELLKVLEEGMKSFFPRGSPTLNYTIKNLNLLDIVAGSVFCPFKTTELVLGIKIIDPEKTPVLFSWVKALSELPLMKEATPPHEKLFEILKYFREICIKTPAS</sequence>
<dbReference type="InterPro" id="IPR036282">
    <property type="entry name" value="Glutathione-S-Trfase_C_sf"/>
</dbReference>
<evidence type="ECO:0000313" key="3">
    <source>
        <dbReference type="Proteomes" id="UP000237105"/>
    </source>
</evidence>
<dbReference type="SUPFAM" id="SSF47616">
    <property type="entry name" value="GST C-terminal domain-like"/>
    <property type="match status" value="1"/>
</dbReference>
<dbReference type="InterPro" id="IPR010987">
    <property type="entry name" value="Glutathione-S-Trfase_C-like"/>
</dbReference>
<gene>
    <name evidence="2" type="ORF">PanWU01x14_371590</name>
</gene>
<evidence type="ECO:0000259" key="1">
    <source>
        <dbReference type="PROSITE" id="PS50405"/>
    </source>
</evidence>
<feature type="non-terminal residue" evidence="2">
    <location>
        <position position="1"/>
    </location>
</feature>